<dbReference type="InterPro" id="IPR014710">
    <property type="entry name" value="RmlC-like_jellyroll"/>
</dbReference>
<dbReference type="InterPro" id="IPR041667">
    <property type="entry name" value="Cupin_8"/>
</dbReference>
<dbReference type="Pfam" id="PF13621">
    <property type="entry name" value="Cupin_8"/>
    <property type="match status" value="1"/>
</dbReference>
<name>A0A9P1H3R2_9PEZI</name>
<feature type="compositionally biased region" description="Pro residues" evidence="1">
    <location>
        <begin position="152"/>
        <end position="166"/>
    </location>
</feature>
<dbReference type="AlphaFoldDB" id="A0A9P1H3R2"/>
<evidence type="ECO:0000313" key="3">
    <source>
        <dbReference type="EMBL" id="CAI4215461.1"/>
    </source>
</evidence>
<dbReference type="PROSITE" id="PS51184">
    <property type="entry name" value="JMJC"/>
    <property type="match status" value="1"/>
</dbReference>
<evidence type="ECO:0000313" key="4">
    <source>
        <dbReference type="Proteomes" id="UP000838763"/>
    </source>
</evidence>
<sequence>MAALRATLVSRIRPGPSRTTWRTISHHPTPARVPIVQGSVVDADIPTFLDLTQGLARPLVFRTPHSPASGPSSPPKRNGSPRCSGYLRVPHAGGSGGAPEEDAISLFLDWLTTQTHPRERLLRESLEPLRPQLLRTLASPPSFSQFHAPSPSSSPPWPTTYPPPRRPSASSTSRTPWHKVLRLMSPTAGDALFRRVQAALGKSGSSRIRLSDMMHGPERDLLHRAVWESPSASPGETVAAESAGPELVEARVGPGDALFVPVGWWHSVQSEGSAGALNASANWWFR</sequence>
<dbReference type="SUPFAM" id="SSF51197">
    <property type="entry name" value="Clavaminate synthase-like"/>
    <property type="match status" value="1"/>
</dbReference>
<accession>A0A9P1H3R2</accession>
<dbReference type="OrthoDB" id="263283at2759"/>
<proteinExistence type="predicted"/>
<feature type="region of interest" description="Disordered" evidence="1">
    <location>
        <begin position="140"/>
        <end position="176"/>
    </location>
</feature>
<dbReference type="Proteomes" id="UP000838763">
    <property type="component" value="Unassembled WGS sequence"/>
</dbReference>
<organism evidence="3 4">
    <name type="scientific">Parascedosporium putredinis</name>
    <dbReference type="NCBI Taxonomy" id="1442378"/>
    <lineage>
        <taxon>Eukaryota</taxon>
        <taxon>Fungi</taxon>
        <taxon>Dikarya</taxon>
        <taxon>Ascomycota</taxon>
        <taxon>Pezizomycotina</taxon>
        <taxon>Sordariomycetes</taxon>
        <taxon>Hypocreomycetidae</taxon>
        <taxon>Microascales</taxon>
        <taxon>Microascaceae</taxon>
        <taxon>Parascedosporium</taxon>
    </lineage>
</organism>
<evidence type="ECO:0000256" key="1">
    <source>
        <dbReference type="SAM" id="MobiDB-lite"/>
    </source>
</evidence>
<protein>
    <recommendedName>
        <fullName evidence="2">JmjC domain-containing protein</fullName>
    </recommendedName>
</protein>
<feature type="compositionally biased region" description="Low complexity" evidence="1">
    <location>
        <begin position="140"/>
        <end position="151"/>
    </location>
</feature>
<reference evidence="3" key="1">
    <citation type="submission" date="2022-11" db="EMBL/GenBank/DDBJ databases">
        <authorList>
            <person name="Scott C."/>
            <person name="Bruce N."/>
        </authorList>
    </citation>
    <scope>NUCLEOTIDE SEQUENCE</scope>
</reference>
<evidence type="ECO:0000259" key="2">
    <source>
        <dbReference type="PROSITE" id="PS51184"/>
    </source>
</evidence>
<feature type="domain" description="JmjC" evidence="2">
    <location>
        <begin position="129"/>
        <end position="286"/>
    </location>
</feature>
<dbReference type="Gene3D" id="2.60.120.10">
    <property type="entry name" value="Jelly Rolls"/>
    <property type="match status" value="1"/>
</dbReference>
<feature type="region of interest" description="Disordered" evidence="1">
    <location>
        <begin position="61"/>
        <end position="98"/>
    </location>
</feature>
<keyword evidence="4" id="KW-1185">Reference proteome</keyword>
<dbReference type="InterPro" id="IPR003347">
    <property type="entry name" value="JmjC_dom"/>
</dbReference>
<gene>
    <name evidence="3" type="ORF">PPNO1_LOCUS5172</name>
</gene>
<comment type="caution">
    <text evidence="3">The sequence shown here is derived from an EMBL/GenBank/DDBJ whole genome shotgun (WGS) entry which is preliminary data.</text>
</comment>
<dbReference type="EMBL" id="CALLCH030000012">
    <property type="protein sequence ID" value="CAI4215461.1"/>
    <property type="molecule type" value="Genomic_DNA"/>
</dbReference>